<evidence type="ECO:0008006" key="3">
    <source>
        <dbReference type="Google" id="ProtNLM"/>
    </source>
</evidence>
<dbReference type="Pfam" id="PF11153">
    <property type="entry name" value="DUF2931"/>
    <property type="match status" value="1"/>
</dbReference>
<evidence type="ECO:0000313" key="2">
    <source>
        <dbReference type="Proteomes" id="UP000198561"/>
    </source>
</evidence>
<sequence length="359" mass="41253">MGINKLKILFFFIIGSFSLVSCQNKKMEEKYSWLGTVSAPQEYPMEVYQGNIIADDFTYSFDAIWGTQNTGWGNTGATMNVSTQKMDIPNTLEFTWYSLVEKKFYTGKWPLDKTKIEKLFKEGFTDKDTGKKETYTTFKVGLAPKGKIVVWINAPGVQKEIGSFQAHDTIITKEKAYENAQYMLEDGYADDRLKSDFLITPEVKNRIAASGYPDPSVYETYRKKYLWKPVVELPQGYQVKKIFFMAANGEYDTYDGSTKERAVPYYLSITVVGPDHKEWGANVFFTKNESYYTDNVLKGNNVLPVDFDLNDINKVFGALDQKKEADFILKIVPESKKMNVSIKQDEKTYQLKDFISKIY</sequence>
<accession>A0A1H6H4P4</accession>
<dbReference type="OrthoDB" id="5702951at2"/>
<dbReference type="InterPro" id="IPR021326">
    <property type="entry name" value="DUF2931"/>
</dbReference>
<dbReference type="EMBL" id="FNWQ01000001">
    <property type="protein sequence ID" value="SEH29135.1"/>
    <property type="molecule type" value="Genomic_DNA"/>
</dbReference>
<reference evidence="1 2" key="1">
    <citation type="submission" date="2016-10" db="EMBL/GenBank/DDBJ databases">
        <authorList>
            <person name="de Groot N.N."/>
        </authorList>
    </citation>
    <scope>NUCLEOTIDE SEQUENCE [LARGE SCALE GENOMIC DNA]</scope>
    <source>
        <strain evidence="1 2">DSM 23031</strain>
    </source>
</reference>
<name>A0A1H6H4P4_CHRCI</name>
<proteinExistence type="predicted"/>
<dbReference type="Proteomes" id="UP000198561">
    <property type="component" value="Unassembled WGS sequence"/>
</dbReference>
<organism evidence="1 2">
    <name type="scientific">Chryseobacterium culicis</name>
    <dbReference type="NCBI Taxonomy" id="680127"/>
    <lineage>
        <taxon>Bacteria</taxon>
        <taxon>Pseudomonadati</taxon>
        <taxon>Bacteroidota</taxon>
        <taxon>Flavobacteriia</taxon>
        <taxon>Flavobacteriales</taxon>
        <taxon>Weeksellaceae</taxon>
        <taxon>Chryseobacterium group</taxon>
        <taxon>Chryseobacterium</taxon>
    </lineage>
</organism>
<dbReference type="STRING" id="680127.SAMN05421593_0907"/>
<gene>
    <name evidence="1" type="ORF">SAMN05421593_0907</name>
</gene>
<protein>
    <recommendedName>
        <fullName evidence="3">DUF2931 domain-containing protein</fullName>
    </recommendedName>
</protein>
<dbReference type="PROSITE" id="PS51257">
    <property type="entry name" value="PROKAR_LIPOPROTEIN"/>
    <property type="match status" value="1"/>
</dbReference>
<evidence type="ECO:0000313" key="1">
    <source>
        <dbReference type="EMBL" id="SEH29135.1"/>
    </source>
</evidence>
<dbReference type="AlphaFoldDB" id="A0A1H6H4P4"/>